<reference evidence="6" key="1">
    <citation type="journal article" date="2023" name="Mol. Plant Microbe Interact.">
        <title>Elucidating the Obligate Nature and Biological Capacity of an Invasive Fungal Corn Pathogen.</title>
        <authorList>
            <person name="MacCready J.S."/>
            <person name="Roggenkamp E.M."/>
            <person name="Gdanetz K."/>
            <person name="Chilvers M.I."/>
        </authorList>
    </citation>
    <scope>NUCLEOTIDE SEQUENCE</scope>
    <source>
        <strain evidence="6">PM02</strain>
    </source>
</reference>
<dbReference type="InterPro" id="IPR028651">
    <property type="entry name" value="ING_fam"/>
</dbReference>
<dbReference type="AlphaFoldDB" id="A0AAD9I869"/>
<feature type="compositionally biased region" description="Gly residues" evidence="4">
    <location>
        <begin position="380"/>
        <end position="394"/>
    </location>
</feature>
<dbReference type="GO" id="GO:0006325">
    <property type="term" value="P:chromatin organization"/>
    <property type="evidence" value="ECO:0007669"/>
    <property type="project" value="UniProtKB-KW"/>
</dbReference>
<evidence type="ECO:0000313" key="6">
    <source>
        <dbReference type="EMBL" id="KAK2072836.1"/>
    </source>
</evidence>
<dbReference type="SUPFAM" id="SSF57903">
    <property type="entry name" value="FYVE/PHD zinc finger"/>
    <property type="match status" value="1"/>
</dbReference>
<evidence type="ECO:0000313" key="7">
    <source>
        <dbReference type="Proteomes" id="UP001217918"/>
    </source>
</evidence>
<organism evidence="6 7">
    <name type="scientific">Phyllachora maydis</name>
    <dbReference type="NCBI Taxonomy" id="1825666"/>
    <lineage>
        <taxon>Eukaryota</taxon>
        <taxon>Fungi</taxon>
        <taxon>Dikarya</taxon>
        <taxon>Ascomycota</taxon>
        <taxon>Pezizomycotina</taxon>
        <taxon>Sordariomycetes</taxon>
        <taxon>Sordariomycetidae</taxon>
        <taxon>Phyllachorales</taxon>
        <taxon>Phyllachoraceae</taxon>
        <taxon>Phyllachora</taxon>
    </lineage>
</organism>
<protein>
    <recommendedName>
        <fullName evidence="5">Inhibitor of growth protein N-terminal histone-binding domain-containing protein</fullName>
    </recommendedName>
</protein>
<evidence type="ECO:0000259" key="5">
    <source>
        <dbReference type="SMART" id="SM01408"/>
    </source>
</evidence>
<gene>
    <name evidence="6" type="ORF">P8C59_007166</name>
</gene>
<dbReference type="InterPro" id="IPR043133">
    <property type="entry name" value="GTP-CH-I_C/QueF"/>
</dbReference>
<dbReference type="Proteomes" id="UP001217918">
    <property type="component" value="Unassembled WGS sequence"/>
</dbReference>
<dbReference type="GO" id="GO:0046656">
    <property type="term" value="P:folic acid biosynthetic process"/>
    <property type="evidence" value="ECO:0007669"/>
    <property type="project" value="UniProtKB-KW"/>
</dbReference>
<dbReference type="InterPro" id="IPR006157">
    <property type="entry name" value="FolB_dom"/>
</dbReference>
<feature type="compositionally biased region" description="Acidic residues" evidence="4">
    <location>
        <begin position="219"/>
        <end position="231"/>
    </location>
</feature>
<evidence type="ECO:0000256" key="1">
    <source>
        <dbReference type="ARBA" id="ARBA00022853"/>
    </source>
</evidence>
<sequence>MWKTQIVPPGLGGCIVALLSVVARDDLTIDLVKAMAPTENMDPAVILDEWINRAQNLPEEIRFLQEEIAEKDRLYDKLLKEIEDRDGRIQKFIKANGSHADNPREAEYRAAIIGNYDMAEKLAAEKVALSQKMQVTMDKHLRYLDMQMKLLYDRNEPGFNDADEVPSLVRPSAANVATVPALRPSGPTTTSVLAGSHGRKEGPPSGAMRGPRGARANDEDSDDDAMDLDDEEAGDDRKYCLCNNVSFGDMVACDNPECPYECTWAVAHTADEAPAVVRVRNLQTTVAAAQDAWGRTGKPQPALVSVSVSLRSAFAAAAADDRLGADTVHYGNLSKAVLASLRGDANAPGCEDKVAEMSLRGVLETVWGQLTGQPVAGSRPGRGGGEGAGEGAGPGPGPGQAATEKPFLTLEKVRHLSVTVTLPKASLLGEGVSLTASAVFGNALEEGVVRLEAFGFALRLCNLRIPTLIGVNANERKAKQFVVANVEVDKFDHHPDIYTRLESMVVKTTESSEFETLEALGGKLAEDICSKTMHYTP</sequence>
<proteinExistence type="predicted"/>
<dbReference type="InterPro" id="IPR024610">
    <property type="entry name" value="ING_N_histone-binding"/>
</dbReference>
<accession>A0AAD9I869</accession>
<dbReference type="PANTHER" id="PTHR10333:SF100">
    <property type="entry name" value="CHROMATIN MODIFICATION-RELATED PROTEIN YNG2"/>
    <property type="match status" value="1"/>
</dbReference>
<dbReference type="GO" id="GO:0006355">
    <property type="term" value="P:regulation of DNA-templated transcription"/>
    <property type="evidence" value="ECO:0007669"/>
    <property type="project" value="TreeGrafter"/>
</dbReference>
<dbReference type="PANTHER" id="PTHR10333">
    <property type="entry name" value="INHIBITOR OF GROWTH PROTEIN"/>
    <property type="match status" value="1"/>
</dbReference>
<dbReference type="GO" id="GO:0035267">
    <property type="term" value="C:NuA4 histone acetyltransferase complex"/>
    <property type="evidence" value="ECO:0007669"/>
    <property type="project" value="TreeGrafter"/>
</dbReference>
<keyword evidence="7" id="KW-1185">Reference proteome</keyword>
<keyword evidence="3" id="KW-0175">Coiled coil</keyword>
<dbReference type="InterPro" id="IPR013083">
    <property type="entry name" value="Znf_RING/FYVE/PHD"/>
</dbReference>
<evidence type="ECO:0000256" key="3">
    <source>
        <dbReference type="SAM" id="Coils"/>
    </source>
</evidence>
<keyword evidence="2" id="KW-0289">Folate biosynthesis</keyword>
<dbReference type="InterPro" id="IPR011011">
    <property type="entry name" value="Znf_FYVE_PHD"/>
</dbReference>
<feature type="coiled-coil region" evidence="3">
    <location>
        <begin position="47"/>
        <end position="81"/>
    </location>
</feature>
<dbReference type="SUPFAM" id="SSF55620">
    <property type="entry name" value="Tetrahydrobiopterin biosynthesis enzymes-like"/>
    <property type="match status" value="1"/>
</dbReference>
<dbReference type="CDD" id="cd16858">
    <property type="entry name" value="ING_ING3_Yng2p"/>
    <property type="match status" value="1"/>
</dbReference>
<comment type="caution">
    <text evidence="6">The sequence shown here is derived from an EMBL/GenBank/DDBJ whole genome shotgun (WGS) entry which is preliminary data.</text>
</comment>
<name>A0AAD9I869_9PEZI</name>
<feature type="domain" description="Inhibitor of growth protein N-terminal histone-binding" evidence="5">
    <location>
        <begin position="46"/>
        <end position="151"/>
    </location>
</feature>
<dbReference type="Pfam" id="PF12998">
    <property type="entry name" value="ING"/>
    <property type="match status" value="1"/>
</dbReference>
<dbReference type="GO" id="GO:0005634">
    <property type="term" value="C:nucleus"/>
    <property type="evidence" value="ECO:0007669"/>
    <property type="project" value="TreeGrafter"/>
</dbReference>
<dbReference type="SMART" id="SM01408">
    <property type="entry name" value="ING"/>
    <property type="match status" value="1"/>
</dbReference>
<dbReference type="Gene3D" id="6.10.140.1740">
    <property type="match status" value="1"/>
</dbReference>
<evidence type="ECO:0000256" key="4">
    <source>
        <dbReference type="SAM" id="MobiDB-lite"/>
    </source>
</evidence>
<keyword evidence="1" id="KW-0156">Chromatin regulator</keyword>
<dbReference type="Gene3D" id="3.30.40.10">
    <property type="entry name" value="Zinc/RING finger domain, C3HC4 (zinc finger)"/>
    <property type="match status" value="1"/>
</dbReference>
<dbReference type="Pfam" id="PF02152">
    <property type="entry name" value="FolB"/>
    <property type="match status" value="1"/>
</dbReference>
<dbReference type="EMBL" id="JAQQPM010000006">
    <property type="protein sequence ID" value="KAK2072836.1"/>
    <property type="molecule type" value="Genomic_DNA"/>
</dbReference>
<dbReference type="GO" id="GO:0004150">
    <property type="term" value="F:dihydroneopterin aldolase activity"/>
    <property type="evidence" value="ECO:0007669"/>
    <property type="project" value="InterPro"/>
</dbReference>
<evidence type="ECO:0000256" key="2">
    <source>
        <dbReference type="ARBA" id="ARBA00022909"/>
    </source>
</evidence>
<dbReference type="Gene3D" id="3.30.1130.10">
    <property type="match status" value="2"/>
</dbReference>
<feature type="region of interest" description="Disordered" evidence="4">
    <location>
        <begin position="372"/>
        <end position="403"/>
    </location>
</feature>
<feature type="region of interest" description="Disordered" evidence="4">
    <location>
        <begin position="179"/>
        <end position="231"/>
    </location>
</feature>